<comment type="caution">
    <text evidence="5">The sequence shown here is derived from an EMBL/GenBank/DDBJ whole genome shotgun (WGS) entry which is preliminary data.</text>
</comment>
<keyword evidence="2" id="KW-0813">Transport</keyword>
<dbReference type="Proteomes" id="UP000614424">
    <property type="component" value="Unassembled WGS sequence"/>
</dbReference>
<dbReference type="GO" id="GO:0051262">
    <property type="term" value="P:protein tetramerization"/>
    <property type="evidence" value="ECO:0007669"/>
    <property type="project" value="InterPro"/>
</dbReference>
<dbReference type="Pfam" id="PF02556">
    <property type="entry name" value="SecB"/>
    <property type="match status" value="1"/>
</dbReference>
<dbReference type="NCBIfam" id="NF004392">
    <property type="entry name" value="PRK05751.1-3"/>
    <property type="match status" value="1"/>
</dbReference>
<dbReference type="NCBIfam" id="TIGR00809">
    <property type="entry name" value="secB"/>
    <property type="match status" value="1"/>
</dbReference>
<dbReference type="SUPFAM" id="SSF54611">
    <property type="entry name" value="SecB-like"/>
    <property type="match status" value="1"/>
</dbReference>
<evidence type="ECO:0000256" key="1">
    <source>
        <dbReference type="ARBA" id="ARBA00009990"/>
    </source>
</evidence>
<dbReference type="GO" id="GO:0051082">
    <property type="term" value="F:unfolded protein binding"/>
    <property type="evidence" value="ECO:0007669"/>
    <property type="project" value="InterPro"/>
</dbReference>
<evidence type="ECO:0000256" key="4">
    <source>
        <dbReference type="ARBA" id="ARBA00023010"/>
    </source>
</evidence>
<dbReference type="HAMAP" id="MF_00821">
    <property type="entry name" value="SecB"/>
    <property type="match status" value="1"/>
</dbReference>
<sequence>MAEENTNQAAENTEAPVFRMQKMYIKDLSFENPNSPDIFLGKQEPKVEVNLGLKNKKMENDHWEVILSVTATVKNSGDDDKTLFIIELEHASVFVIKNIPEEHIPAVLAVDCPSLLFPFTRQIVSQVSVDGGFIPFLMEPVNFMALFQNAKKKKEEASADQQ</sequence>
<dbReference type="Gene3D" id="3.10.420.10">
    <property type="entry name" value="SecB-like"/>
    <property type="match status" value="1"/>
</dbReference>
<evidence type="ECO:0000256" key="3">
    <source>
        <dbReference type="ARBA" id="ARBA00022927"/>
    </source>
</evidence>
<dbReference type="AlphaFoldDB" id="A0A8J6NF67"/>
<dbReference type="EMBL" id="JACNJZ010000098">
    <property type="protein sequence ID" value="MBC8317679.1"/>
    <property type="molecule type" value="Genomic_DNA"/>
</dbReference>
<dbReference type="GO" id="GO:0015031">
    <property type="term" value="P:protein transport"/>
    <property type="evidence" value="ECO:0007669"/>
    <property type="project" value="UniProtKB-KW"/>
</dbReference>
<evidence type="ECO:0000313" key="5">
    <source>
        <dbReference type="EMBL" id="MBC8317679.1"/>
    </source>
</evidence>
<dbReference type="PANTHER" id="PTHR36918">
    <property type="match status" value="1"/>
</dbReference>
<protein>
    <submittedName>
        <fullName evidence="5">Protein-export chaperone SecB</fullName>
    </submittedName>
</protein>
<dbReference type="InterPro" id="IPR003708">
    <property type="entry name" value="SecB"/>
</dbReference>
<dbReference type="InterPro" id="IPR035958">
    <property type="entry name" value="SecB-like_sf"/>
</dbReference>
<organism evidence="5 6">
    <name type="scientific">Candidatus Desulfobia pelagia</name>
    <dbReference type="NCBI Taxonomy" id="2841692"/>
    <lineage>
        <taxon>Bacteria</taxon>
        <taxon>Pseudomonadati</taxon>
        <taxon>Thermodesulfobacteriota</taxon>
        <taxon>Desulfobulbia</taxon>
        <taxon>Desulfobulbales</taxon>
        <taxon>Desulfobulbaceae</taxon>
        <taxon>Candidatus Desulfobia</taxon>
    </lineage>
</organism>
<proteinExistence type="inferred from homology"/>
<gene>
    <name evidence="5" type="primary">secB</name>
    <name evidence="5" type="ORF">H8E41_07210</name>
</gene>
<dbReference type="PANTHER" id="PTHR36918:SF1">
    <property type="entry name" value="PROTEIN-EXPORT PROTEIN SECB"/>
    <property type="match status" value="1"/>
</dbReference>
<evidence type="ECO:0000313" key="6">
    <source>
        <dbReference type="Proteomes" id="UP000614424"/>
    </source>
</evidence>
<dbReference type="PRINTS" id="PR01594">
    <property type="entry name" value="SECBCHAPRONE"/>
</dbReference>
<reference evidence="5 6" key="1">
    <citation type="submission" date="2020-08" db="EMBL/GenBank/DDBJ databases">
        <title>Bridging the membrane lipid divide: bacteria of the FCB group superphylum have the potential to synthesize archaeal ether lipids.</title>
        <authorList>
            <person name="Villanueva L."/>
            <person name="Von Meijenfeldt F.A.B."/>
            <person name="Westbye A.B."/>
            <person name="Yadav S."/>
            <person name="Hopmans E.C."/>
            <person name="Dutilh B.E."/>
            <person name="Sinninghe Damste J.S."/>
        </authorList>
    </citation>
    <scope>NUCLEOTIDE SEQUENCE [LARGE SCALE GENOMIC DNA]</scope>
    <source>
        <strain evidence="5">NIOZ-UU47</strain>
    </source>
</reference>
<accession>A0A8J6NF67</accession>
<evidence type="ECO:0000256" key="2">
    <source>
        <dbReference type="ARBA" id="ARBA00022448"/>
    </source>
</evidence>
<keyword evidence="3" id="KW-0653">Protein transport</keyword>
<keyword evidence="4" id="KW-0811">Translocation</keyword>
<comment type="similarity">
    <text evidence="1">Belongs to the SecB family.</text>
</comment>
<name>A0A8J6NF67_9BACT</name>